<feature type="transmembrane region" description="Helical" evidence="2">
    <location>
        <begin position="144"/>
        <end position="162"/>
    </location>
</feature>
<feature type="region of interest" description="Disordered" evidence="1">
    <location>
        <begin position="308"/>
        <end position="334"/>
    </location>
</feature>
<accession>A0A8J3BUK8</accession>
<feature type="transmembrane region" description="Helical" evidence="2">
    <location>
        <begin position="218"/>
        <end position="241"/>
    </location>
</feature>
<keyword evidence="2" id="KW-0472">Membrane</keyword>
<feature type="transmembrane region" description="Helical" evidence="2">
    <location>
        <begin position="618"/>
        <end position="636"/>
    </location>
</feature>
<dbReference type="Gene3D" id="3.10.620.30">
    <property type="match status" value="1"/>
</dbReference>
<dbReference type="InterPro" id="IPR002931">
    <property type="entry name" value="Transglutaminase-like"/>
</dbReference>
<dbReference type="Pfam" id="PF11992">
    <property type="entry name" value="TgpA_N"/>
    <property type="match status" value="1"/>
</dbReference>
<feature type="transmembrane region" description="Helical" evidence="2">
    <location>
        <begin position="56"/>
        <end position="75"/>
    </location>
</feature>
<feature type="compositionally biased region" description="Low complexity" evidence="1">
    <location>
        <begin position="599"/>
        <end position="611"/>
    </location>
</feature>
<keyword evidence="2" id="KW-1133">Transmembrane helix</keyword>
<dbReference type="SMART" id="SM00460">
    <property type="entry name" value="TGc"/>
    <property type="match status" value="1"/>
</dbReference>
<proteinExistence type="predicted"/>
<dbReference type="PANTHER" id="PTHR42736:SF1">
    <property type="entry name" value="PROTEIN-GLUTAMINE GAMMA-GLUTAMYLTRANSFERASE"/>
    <property type="match status" value="1"/>
</dbReference>
<sequence>MIGRRRLGLVAASATLLASAPLSAIFESWTWLLECILAVGLVAGAAMLARTARLPDWAQVASMVVMLLVVLTWIFPSGDEVMSLLPSTRTFEYFGDLFTQASADTRSYGVPVPDRDGLLFVTVLGVGGCAVLVDTLTVILRRPALAGLPMLAIYSVPVAVYIDSVPALPFVIGAAGFLWLLVADNVDRVRRFGRRFTGDGRDVDVWEPSPLGAAGRRLAVVGVVAAVILPLAVPSVTGGLLSRLTQVGTGSGAGGFGPGAGGRVNLFASLSGQLTQNDTREMLRVTTTERSPFYLRLGVADAVTVEGFSNRTPTGNSLSRGLPDPRRDSGTNEATYRPYHANVEIKDLNMALAPIYNSVVDTDGLDGGWSYDSNQDVVFSTRTTTRNRQYSFDYLRATYTPQQLRTARSLPRNDEFRVRYTSVPKDKVVDDLVATLTGGERTDYDKVRAIYDYFSADNGFSYQLQTAGTSGSDIAAFLTNKAGFCQQYAAAMAWMSRAAGVPARVAFGFTRGSSRDGDAWIITNRNAHAWAEVYLDGFGWVPFDATPAAGVAGSTRSQWAPDTDAVDPLPSASAGGAAPGAGPSADAGGADRPDRAFDDPSLGAGGASLSSGPSATTLWIIGIAALILALLLVPALRRVLVRRRRHAATDTHTTTRTVTRAADDPEAPGDSRAVTITTESARARADAHAAWDELIDTMIDYRVTVDPTETPRHTAQRLVREAELSGSPAADSAALLGRAEERARYAREPLRGGELTRALALVRKGLSRTATRRDRLVAALMPPSVMLRWRLGAADASARWIGTFGRARDAMSRWSPRRLLARAR</sequence>
<comment type="caution">
    <text evidence="4">The sequence shown here is derived from an EMBL/GenBank/DDBJ whole genome shotgun (WGS) entry which is preliminary data.</text>
</comment>
<feature type="compositionally biased region" description="Polar residues" evidence="1">
    <location>
        <begin position="308"/>
        <end position="319"/>
    </location>
</feature>
<dbReference type="InterPro" id="IPR038765">
    <property type="entry name" value="Papain-like_cys_pep_sf"/>
</dbReference>
<dbReference type="EMBL" id="BMMX01000001">
    <property type="protein sequence ID" value="GGK70434.1"/>
    <property type="molecule type" value="Genomic_DNA"/>
</dbReference>
<feature type="transmembrane region" description="Helical" evidence="2">
    <location>
        <begin position="168"/>
        <end position="186"/>
    </location>
</feature>
<dbReference type="Pfam" id="PF13559">
    <property type="entry name" value="DUF4129"/>
    <property type="match status" value="1"/>
</dbReference>
<dbReference type="AlphaFoldDB" id="A0A8J3BUK8"/>
<dbReference type="SUPFAM" id="SSF54001">
    <property type="entry name" value="Cysteine proteinases"/>
    <property type="match status" value="1"/>
</dbReference>
<evidence type="ECO:0000256" key="2">
    <source>
        <dbReference type="SAM" id="Phobius"/>
    </source>
</evidence>
<evidence type="ECO:0000313" key="4">
    <source>
        <dbReference type="EMBL" id="GGK70434.1"/>
    </source>
</evidence>
<keyword evidence="2" id="KW-0812">Transmembrane</keyword>
<name>A0A8J3BUK8_9ACTN</name>
<dbReference type="Proteomes" id="UP000656042">
    <property type="component" value="Unassembled WGS sequence"/>
</dbReference>
<feature type="domain" description="Transglutaminase-like" evidence="3">
    <location>
        <begin position="477"/>
        <end position="547"/>
    </location>
</feature>
<dbReference type="Pfam" id="PF01841">
    <property type="entry name" value="Transglut_core"/>
    <property type="match status" value="1"/>
</dbReference>
<reference evidence="4" key="2">
    <citation type="submission" date="2020-09" db="EMBL/GenBank/DDBJ databases">
        <authorList>
            <person name="Sun Q."/>
            <person name="Zhou Y."/>
        </authorList>
    </citation>
    <scope>NUCLEOTIDE SEQUENCE</scope>
    <source>
        <strain evidence="4">CGMCC 4.7299</strain>
    </source>
</reference>
<evidence type="ECO:0000256" key="1">
    <source>
        <dbReference type="SAM" id="MobiDB-lite"/>
    </source>
</evidence>
<feature type="compositionally biased region" description="Low complexity" evidence="1">
    <location>
        <begin position="650"/>
        <end position="660"/>
    </location>
</feature>
<reference evidence="4" key="1">
    <citation type="journal article" date="2014" name="Int. J. Syst. Evol. Microbiol.">
        <title>Complete genome sequence of Corynebacterium casei LMG S-19264T (=DSM 44701T), isolated from a smear-ripened cheese.</title>
        <authorList>
            <consortium name="US DOE Joint Genome Institute (JGI-PGF)"/>
            <person name="Walter F."/>
            <person name="Albersmeier A."/>
            <person name="Kalinowski J."/>
            <person name="Ruckert C."/>
        </authorList>
    </citation>
    <scope>NUCLEOTIDE SEQUENCE</scope>
    <source>
        <strain evidence="4">CGMCC 4.7299</strain>
    </source>
</reference>
<organism evidence="4 5">
    <name type="scientific">Mangrovihabitans endophyticus</name>
    <dbReference type="NCBI Taxonomy" id="1751298"/>
    <lineage>
        <taxon>Bacteria</taxon>
        <taxon>Bacillati</taxon>
        <taxon>Actinomycetota</taxon>
        <taxon>Actinomycetes</taxon>
        <taxon>Micromonosporales</taxon>
        <taxon>Micromonosporaceae</taxon>
        <taxon>Mangrovihabitans</taxon>
    </lineage>
</organism>
<feature type="compositionally biased region" description="Basic and acidic residues" evidence="1">
    <location>
        <begin position="589"/>
        <end position="598"/>
    </location>
</feature>
<feature type="region of interest" description="Disordered" evidence="1">
    <location>
        <begin position="650"/>
        <end position="671"/>
    </location>
</feature>
<gene>
    <name evidence="4" type="ORF">GCM10012284_00370</name>
</gene>
<dbReference type="PANTHER" id="PTHR42736">
    <property type="entry name" value="PROTEIN-GLUTAMINE GAMMA-GLUTAMYLTRANSFERASE"/>
    <property type="match status" value="1"/>
</dbReference>
<evidence type="ECO:0000259" key="3">
    <source>
        <dbReference type="SMART" id="SM00460"/>
    </source>
</evidence>
<dbReference type="InterPro" id="IPR021878">
    <property type="entry name" value="TgpA_N"/>
</dbReference>
<evidence type="ECO:0000313" key="5">
    <source>
        <dbReference type="Proteomes" id="UP000656042"/>
    </source>
</evidence>
<dbReference type="RefSeq" id="WP_189076960.1">
    <property type="nucleotide sequence ID" value="NZ_BMMX01000001.1"/>
</dbReference>
<feature type="transmembrane region" description="Helical" evidence="2">
    <location>
        <begin position="117"/>
        <end position="137"/>
    </location>
</feature>
<keyword evidence="5" id="KW-1185">Reference proteome</keyword>
<feature type="transmembrane region" description="Helical" evidence="2">
    <location>
        <begin position="29"/>
        <end position="49"/>
    </location>
</feature>
<feature type="compositionally biased region" description="Low complexity" evidence="1">
    <location>
        <begin position="567"/>
        <end position="588"/>
    </location>
</feature>
<dbReference type="InterPro" id="IPR052901">
    <property type="entry name" value="Bact_TGase-like"/>
</dbReference>
<dbReference type="InterPro" id="IPR025403">
    <property type="entry name" value="TgpA-like_C"/>
</dbReference>
<feature type="region of interest" description="Disordered" evidence="1">
    <location>
        <begin position="553"/>
        <end position="611"/>
    </location>
</feature>
<protein>
    <recommendedName>
        <fullName evidence="3">Transglutaminase-like domain-containing protein</fullName>
    </recommendedName>
</protein>